<reference evidence="1 2" key="1">
    <citation type="submission" date="2022-11" db="EMBL/GenBank/DDBJ databases">
        <title>Whole genome sequence of Eschrichtius robustus ER-17-0199.</title>
        <authorList>
            <person name="Bruniche-Olsen A."/>
            <person name="Black A.N."/>
            <person name="Fields C.J."/>
            <person name="Walden K."/>
            <person name="Dewoody J.A."/>
        </authorList>
    </citation>
    <scope>NUCLEOTIDE SEQUENCE [LARGE SCALE GENOMIC DNA]</scope>
    <source>
        <strain evidence="1">ER-17-0199</strain>
        <tissue evidence="1">Blubber</tissue>
    </source>
</reference>
<protein>
    <submittedName>
        <fullName evidence="1">Uncharacterized protein</fullName>
    </submittedName>
</protein>
<dbReference type="AlphaFoldDB" id="A0AB34HGM5"/>
<dbReference type="Proteomes" id="UP001159641">
    <property type="component" value="Unassembled WGS sequence"/>
</dbReference>
<dbReference type="EMBL" id="JAIQCJ010001324">
    <property type="protein sequence ID" value="KAJ8790876.1"/>
    <property type="molecule type" value="Genomic_DNA"/>
</dbReference>
<evidence type="ECO:0000313" key="1">
    <source>
        <dbReference type="EMBL" id="KAJ8790876.1"/>
    </source>
</evidence>
<gene>
    <name evidence="1" type="ORF">J1605_020970</name>
</gene>
<evidence type="ECO:0000313" key="2">
    <source>
        <dbReference type="Proteomes" id="UP001159641"/>
    </source>
</evidence>
<name>A0AB34HGM5_ESCRO</name>
<comment type="caution">
    <text evidence="1">The sequence shown here is derived from an EMBL/GenBank/DDBJ whole genome shotgun (WGS) entry which is preliminary data.</text>
</comment>
<accession>A0AB34HGM5</accession>
<proteinExistence type="predicted"/>
<keyword evidence="2" id="KW-1185">Reference proteome</keyword>
<sequence length="120" mass="12990">MRPGSGCVPGQQPAPRLNNGTCRFTTALGAVTLTAGWAVSLEPQEELVFWFKIEGCLLQNVFLLRGDRSPEEEYLGRGSAILEVALVAGQSTQCPALQEPIFSLGKTNWGDWAVKRKKAG</sequence>
<organism evidence="1 2">
    <name type="scientific">Eschrichtius robustus</name>
    <name type="common">California gray whale</name>
    <name type="synonym">Eschrichtius gibbosus</name>
    <dbReference type="NCBI Taxonomy" id="9764"/>
    <lineage>
        <taxon>Eukaryota</taxon>
        <taxon>Metazoa</taxon>
        <taxon>Chordata</taxon>
        <taxon>Craniata</taxon>
        <taxon>Vertebrata</taxon>
        <taxon>Euteleostomi</taxon>
        <taxon>Mammalia</taxon>
        <taxon>Eutheria</taxon>
        <taxon>Laurasiatheria</taxon>
        <taxon>Artiodactyla</taxon>
        <taxon>Whippomorpha</taxon>
        <taxon>Cetacea</taxon>
        <taxon>Mysticeti</taxon>
        <taxon>Eschrichtiidae</taxon>
        <taxon>Eschrichtius</taxon>
    </lineage>
</organism>